<evidence type="ECO:0000256" key="1">
    <source>
        <dbReference type="SAM" id="MobiDB-lite"/>
    </source>
</evidence>
<proteinExistence type="predicted"/>
<dbReference type="PROSITE" id="PS50943">
    <property type="entry name" value="HTH_CROC1"/>
    <property type="match status" value="1"/>
</dbReference>
<name>A0A415C2S3_BIFBI</name>
<sequence length="214" mass="24418">MKHSLLKQLRLKAGKTKKEMSELCDVSVNTYTKYENDTDGMPHGLYLHVLEYLETSSQIRKKIMSETIPATARFLTPEERDQEDKRDGYTVPIPEDLTEEFHPSQPVTPKQIVAWETKGIEPYPGYEEEENKWAKRWEEVNRAQLAADGGGLHVADPVDVDPEFDPETGEPVTYDEPQMVVEKKGGETRLYVDEADLTEEELSEGDITDSREGE</sequence>
<dbReference type="SUPFAM" id="SSF47413">
    <property type="entry name" value="lambda repressor-like DNA-binding domains"/>
    <property type="match status" value="1"/>
</dbReference>
<dbReference type="GO" id="GO:0003677">
    <property type="term" value="F:DNA binding"/>
    <property type="evidence" value="ECO:0007669"/>
    <property type="project" value="InterPro"/>
</dbReference>
<evidence type="ECO:0000313" key="3">
    <source>
        <dbReference type="EMBL" id="RHJ22026.1"/>
    </source>
</evidence>
<dbReference type="InterPro" id="IPR010982">
    <property type="entry name" value="Lambda_DNA-bd_dom_sf"/>
</dbReference>
<dbReference type="InterPro" id="IPR001387">
    <property type="entry name" value="Cro/C1-type_HTH"/>
</dbReference>
<reference evidence="3 4" key="1">
    <citation type="submission" date="2018-08" db="EMBL/GenBank/DDBJ databases">
        <title>A genome reference for cultivated species of the human gut microbiota.</title>
        <authorList>
            <person name="Zou Y."/>
            <person name="Xue W."/>
            <person name="Luo G."/>
        </authorList>
    </citation>
    <scope>NUCLEOTIDE SEQUENCE [LARGE SCALE GENOMIC DNA]</scope>
    <source>
        <strain evidence="3 4">AM12-10</strain>
    </source>
</reference>
<accession>A0A415C2S3</accession>
<protein>
    <submittedName>
        <fullName evidence="3">XRE family transcriptional regulator</fullName>
    </submittedName>
</protein>
<feature type="region of interest" description="Disordered" evidence="1">
    <location>
        <begin position="195"/>
        <end position="214"/>
    </location>
</feature>
<feature type="domain" description="HTH cro/C1-type" evidence="2">
    <location>
        <begin position="6"/>
        <end position="37"/>
    </location>
</feature>
<feature type="compositionally biased region" description="Acidic residues" evidence="1">
    <location>
        <begin position="195"/>
        <end position="207"/>
    </location>
</feature>
<organism evidence="3 4">
    <name type="scientific">Bifidobacterium bifidum</name>
    <dbReference type="NCBI Taxonomy" id="1681"/>
    <lineage>
        <taxon>Bacteria</taxon>
        <taxon>Bacillati</taxon>
        <taxon>Actinomycetota</taxon>
        <taxon>Actinomycetes</taxon>
        <taxon>Bifidobacteriales</taxon>
        <taxon>Bifidobacteriaceae</taxon>
        <taxon>Bifidobacterium</taxon>
    </lineage>
</organism>
<comment type="caution">
    <text evidence="3">The sequence shown here is derived from an EMBL/GenBank/DDBJ whole genome shotgun (WGS) entry which is preliminary data.</text>
</comment>
<dbReference type="AlphaFoldDB" id="A0A415C2S3"/>
<dbReference type="CDD" id="cd00093">
    <property type="entry name" value="HTH_XRE"/>
    <property type="match status" value="1"/>
</dbReference>
<dbReference type="Gene3D" id="1.10.260.40">
    <property type="entry name" value="lambda repressor-like DNA-binding domains"/>
    <property type="match status" value="1"/>
</dbReference>
<dbReference type="SMART" id="SM00530">
    <property type="entry name" value="HTH_XRE"/>
    <property type="match status" value="1"/>
</dbReference>
<evidence type="ECO:0000313" key="4">
    <source>
        <dbReference type="Proteomes" id="UP000283727"/>
    </source>
</evidence>
<feature type="region of interest" description="Disordered" evidence="1">
    <location>
        <begin position="151"/>
        <end position="176"/>
    </location>
</feature>
<feature type="compositionally biased region" description="Acidic residues" evidence="1">
    <location>
        <begin position="158"/>
        <end position="168"/>
    </location>
</feature>
<dbReference type="Pfam" id="PF01381">
    <property type="entry name" value="HTH_3"/>
    <property type="match status" value="1"/>
</dbReference>
<dbReference type="RefSeq" id="WP_117658411.1">
    <property type="nucleotide sequence ID" value="NZ_JAQECX010000005.1"/>
</dbReference>
<dbReference type="EMBL" id="QRLR01000006">
    <property type="protein sequence ID" value="RHJ22026.1"/>
    <property type="molecule type" value="Genomic_DNA"/>
</dbReference>
<evidence type="ECO:0000259" key="2">
    <source>
        <dbReference type="PROSITE" id="PS50943"/>
    </source>
</evidence>
<gene>
    <name evidence="3" type="ORF">DW137_09345</name>
</gene>
<dbReference type="Proteomes" id="UP000283727">
    <property type="component" value="Unassembled WGS sequence"/>
</dbReference>